<evidence type="ECO:0000313" key="2">
    <source>
        <dbReference type="EMBL" id="EKW9775334.1"/>
    </source>
</evidence>
<organism evidence="2 3">
    <name type="scientific">Proteus mirabilis</name>
    <dbReference type="NCBI Taxonomy" id="584"/>
    <lineage>
        <taxon>Bacteria</taxon>
        <taxon>Pseudomonadati</taxon>
        <taxon>Pseudomonadota</taxon>
        <taxon>Gammaproteobacteria</taxon>
        <taxon>Enterobacterales</taxon>
        <taxon>Morganellaceae</taxon>
        <taxon>Proteus</taxon>
    </lineage>
</organism>
<keyword evidence="1" id="KW-1133">Transmembrane helix</keyword>
<sequence length="66" mass="7694">MNNLTRLMFAILCAFFVMLAMPEVFVEPFNAHKPWYLFLIASAGYFLCRVVVMLLFLTKNVMKAKK</sequence>
<reference evidence="2" key="1">
    <citation type="submission" date="2023-06" db="EMBL/GenBank/DDBJ databases">
        <authorList>
            <consortium name="Clinical and Environmental Microbiology Branch: Whole genome sequencing antimicrobial resistance pathogens in the healthcare setting"/>
        </authorList>
    </citation>
    <scope>NUCLEOTIDE SEQUENCE</scope>
    <source>
        <strain evidence="2">Microbial</strain>
    </source>
</reference>
<dbReference type="Proteomes" id="UP001171165">
    <property type="component" value="Unassembled WGS sequence"/>
</dbReference>
<gene>
    <name evidence="2" type="ORF">PW210_001134</name>
</gene>
<proteinExistence type="predicted"/>
<accession>A0AAN3YUR6</accession>
<evidence type="ECO:0000313" key="3">
    <source>
        <dbReference type="Proteomes" id="UP001171165"/>
    </source>
</evidence>
<name>A0AAN3YUR6_PROMI</name>
<dbReference type="RefSeq" id="WP_129111976.1">
    <property type="nucleotide sequence ID" value="NZ_CP021852.1"/>
</dbReference>
<comment type="caution">
    <text evidence="2">The sequence shown here is derived from an EMBL/GenBank/DDBJ whole genome shotgun (WGS) entry which is preliminary data.</text>
</comment>
<protein>
    <submittedName>
        <fullName evidence="2">Uncharacterized protein</fullName>
    </submittedName>
</protein>
<evidence type="ECO:0000256" key="1">
    <source>
        <dbReference type="SAM" id="Phobius"/>
    </source>
</evidence>
<dbReference type="EMBL" id="ABKSPD020000003">
    <property type="protein sequence ID" value="EKW9775334.1"/>
    <property type="molecule type" value="Genomic_DNA"/>
</dbReference>
<keyword evidence="1" id="KW-0472">Membrane</keyword>
<feature type="transmembrane region" description="Helical" evidence="1">
    <location>
        <begin position="36"/>
        <end position="57"/>
    </location>
</feature>
<dbReference type="AlphaFoldDB" id="A0AAN3YUR6"/>
<keyword evidence="1" id="KW-0812">Transmembrane</keyword>